<comment type="subcellular location">
    <subcellularLocation>
        <location evidence="1">Cell membrane</location>
        <topology evidence="1">Multi-pass membrane protein</topology>
    </subcellularLocation>
</comment>
<sequence>MKPKRRFSLPFKLASSRVNLAWAQLTHQKVKLVIAITGVGFANILMFTQLGLRAVLFDGITLIHEQLEGELFMISTYTRALGRSTFPRVYLYQANAVAGVRSARPLYIAEANWVSPEKIGKSTTDPADDSIFPDEVKILAFNPAQPVFKLPGVNQQLNRLSEPDTVLFDRLSQPSLGPISERLAQQDQVRTVMDQRRVSVIGDFQLGSTLFTKGHVIMSDWNYAQRYGQDRLRDVSLGLLVLAPGSDPIQVQRQLQANLPASVSVFTREELIIKEKTYWESDPSGIVLNFGALMGFIVGVIVVYQVLYTDVAEHLPEYATLKAMGYADRALLMVVLQEAMLLAVLGFIPGTAASVGVYSLLSYLTKIPLVLRPDVMLQVFLLTFLMCSSAGAIAVRKLKKADPADIF</sequence>
<keyword evidence="3" id="KW-1003">Cell membrane</keyword>
<feature type="domain" description="ABC3 transporter permease C-terminal" evidence="8">
    <location>
        <begin position="290"/>
        <end position="403"/>
    </location>
</feature>
<keyword evidence="6 7" id="KW-0472">Membrane</keyword>
<feature type="transmembrane region" description="Helical" evidence="7">
    <location>
        <begin position="286"/>
        <end position="307"/>
    </location>
</feature>
<keyword evidence="4 7" id="KW-0812">Transmembrane</keyword>
<dbReference type="PANTHER" id="PTHR43738:SF1">
    <property type="entry name" value="HEMIN TRANSPORT SYSTEM PERMEASE PROTEIN HRTB-RELATED"/>
    <property type="match status" value="1"/>
</dbReference>
<dbReference type="RefSeq" id="WP_110986914.1">
    <property type="nucleotide sequence ID" value="NZ_CAWNWM010000009.1"/>
</dbReference>
<dbReference type="AlphaFoldDB" id="A0A2W1JGA5"/>
<comment type="caution">
    <text evidence="9">The sequence shown here is derived from an EMBL/GenBank/DDBJ whole genome shotgun (WGS) entry which is preliminary data.</text>
</comment>
<keyword evidence="2" id="KW-0813">Transport</keyword>
<evidence type="ECO:0000256" key="7">
    <source>
        <dbReference type="SAM" id="Phobius"/>
    </source>
</evidence>
<evidence type="ECO:0000256" key="2">
    <source>
        <dbReference type="ARBA" id="ARBA00022448"/>
    </source>
</evidence>
<dbReference type="InterPro" id="IPR005891">
    <property type="entry name" value="DevC"/>
</dbReference>
<feature type="transmembrane region" description="Helical" evidence="7">
    <location>
        <begin position="375"/>
        <end position="395"/>
    </location>
</feature>
<dbReference type="OrthoDB" id="180999at2"/>
<keyword evidence="5 7" id="KW-1133">Transmembrane helix</keyword>
<gene>
    <name evidence="9" type="ORF">C1752_03476</name>
</gene>
<dbReference type="PIRSF" id="PIRSF031773">
    <property type="entry name" value="DevC"/>
    <property type="match status" value="1"/>
</dbReference>
<proteinExistence type="predicted"/>
<dbReference type="NCBIfam" id="TIGR01185">
    <property type="entry name" value="devC"/>
    <property type="match status" value="1"/>
</dbReference>
<dbReference type="InterPro" id="IPR051125">
    <property type="entry name" value="ABC-4/HrtB_transporter"/>
</dbReference>
<dbReference type="EMBL" id="PQWO01000009">
    <property type="protein sequence ID" value="PZD72640.1"/>
    <property type="molecule type" value="Genomic_DNA"/>
</dbReference>
<dbReference type="Pfam" id="PF02687">
    <property type="entry name" value="FtsX"/>
    <property type="match status" value="1"/>
</dbReference>
<dbReference type="Proteomes" id="UP000248857">
    <property type="component" value="Unassembled WGS sequence"/>
</dbReference>
<dbReference type="InterPro" id="IPR003838">
    <property type="entry name" value="ABC3_permease_C"/>
</dbReference>
<evidence type="ECO:0000256" key="5">
    <source>
        <dbReference type="ARBA" id="ARBA00022989"/>
    </source>
</evidence>
<feature type="transmembrane region" description="Helical" evidence="7">
    <location>
        <begin position="33"/>
        <end position="56"/>
    </location>
</feature>
<evidence type="ECO:0000256" key="6">
    <source>
        <dbReference type="ARBA" id="ARBA00023136"/>
    </source>
</evidence>
<evidence type="ECO:0000256" key="4">
    <source>
        <dbReference type="ARBA" id="ARBA00022692"/>
    </source>
</evidence>
<protein>
    <recommendedName>
        <fullName evidence="8">ABC3 transporter permease C-terminal domain-containing protein</fullName>
    </recommendedName>
</protein>
<dbReference type="GO" id="GO:0005886">
    <property type="term" value="C:plasma membrane"/>
    <property type="evidence" value="ECO:0007669"/>
    <property type="project" value="UniProtKB-SubCell"/>
</dbReference>
<feature type="transmembrane region" description="Helical" evidence="7">
    <location>
        <begin position="339"/>
        <end position="363"/>
    </location>
</feature>
<organism evidence="9 10">
    <name type="scientific">Acaryochloris thomasi RCC1774</name>
    <dbReference type="NCBI Taxonomy" id="1764569"/>
    <lineage>
        <taxon>Bacteria</taxon>
        <taxon>Bacillati</taxon>
        <taxon>Cyanobacteriota</taxon>
        <taxon>Cyanophyceae</taxon>
        <taxon>Acaryochloridales</taxon>
        <taxon>Acaryochloridaceae</taxon>
        <taxon>Acaryochloris</taxon>
        <taxon>Acaryochloris thomasi</taxon>
    </lineage>
</organism>
<dbReference type="PANTHER" id="PTHR43738">
    <property type="entry name" value="ABC TRANSPORTER, MEMBRANE PROTEIN"/>
    <property type="match status" value="1"/>
</dbReference>
<keyword evidence="10" id="KW-1185">Reference proteome</keyword>
<evidence type="ECO:0000256" key="1">
    <source>
        <dbReference type="ARBA" id="ARBA00004651"/>
    </source>
</evidence>
<evidence type="ECO:0000259" key="8">
    <source>
        <dbReference type="Pfam" id="PF02687"/>
    </source>
</evidence>
<evidence type="ECO:0000313" key="10">
    <source>
        <dbReference type="Proteomes" id="UP000248857"/>
    </source>
</evidence>
<name>A0A2W1JGA5_9CYAN</name>
<accession>A0A2W1JGA5</accession>
<evidence type="ECO:0000256" key="3">
    <source>
        <dbReference type="ARBA" id="ARBA00022475"/>
    </source>
</evidence>
<evidence type="ECO:0000313" key="9">
    <source>
        <dbReference type="EMBL" id="PZD72640.1"/>
    </source>
</evidence>
<reference evidence="9 10" key="1">
    <citation type="journal article" date="2018" name="Sci. Rep.">
        <title>A novel species of the marine cyanobacterium Acaryochloris with a unique pigment content and lifestyle.</title>
        <authorList>
            <person name="Partensky F."/>
            <person name="Six C."/>
            <person name="Ratin M."/>
            <person name="Garczarek L."/>
            <person name="Vaulot D."/>
            <person name="Probert I."/>
            <person name="Calteau A."/>
            <person name="Gourvil P."/>
            <person name="Marie D."/>
            <person name="Grebert T."/>
            <person name="Bouchier C."/>
            <person name="Le Panse S."/>
            <person name="Gachenot M."/>
            <person name="Rodriguez F."/>
            <person name="Garrido J.L."/>
        </authorList>
    </citation>
    <scope>NUCLEOTIDE SEQUENCE [LARGE SCALE GENOMIC DNA]</scope>
    <source>
        <strain evidence="9 10">RCC1774</strain>
    </source>
</reference>